<comment type="caution">
    <text evidence="4">The sequence shown here is derived from an EMBL/GenBank/DDBJ whole genome shotgun (WGS) entry which is preliminary data.</text>
</comment>
<feature type="region of interest" description="Disordered" evidence="2">
    <location>
        <begin position="78"/>
        <end position="131"/>
    </location>
</feature>
<dbReference type="GO" id="GO:0005737">
    <property type="term" value="C:cytoplasm"/>
    <property type="evidence" value="ECO:0007669"/>
    <property type="project" value="TreeGrafter"/>
</dbReference>
<comment type="similarity">
    <text evidence="1">Belongs to the IMPACT family.</text>
</comment>
<evidence type="ECO:0000256" key="1">
    <source>
        <dbReference type="ARBA" id="ARBA00007665"/>
    </source>
</evidence>
<dbReference type="SUPFAM" id="SSF54211">
    <property type="entry name" value="Ribosomal protein S5 domain 2-like"/>
    <property type="match status" value="1"/>
</dbReference>
<feature type="region of interest" description="Disordered" evidence="2">
    <location>
        <begin position="327"/>
        <end position="357"/>
    </location>
</feature>
<dbReference type="Pfam" id="PF01205">
    <property type="entry name" value="Impact_N"/>
    <property type="match status" value="1"/>
</dbReference>
<name>A0A813HDV0_POLGL</name>
<feature type="compositionally biased region" description="Low complexity" evidence="2">
    <location>
        <begin position="102"/>
        <end position="114"/>
    </location>
</feature>
<evidence type="ECO:0000259" key="3">
    <source>
        <dbReference type="Pfam" id="PF01205"/>
    </source>
</evidence>
<gene>
    <name evidence="4" type="ORF">PGLA1383_LOCUS51346</name>
</gene>
<organism evidence="4 5">
    <name type="scientific">Polarella glacialis</name>
    <name type="common">Dinoflagellate</name>
    <dbReference type="NCBI Taxonomy" id="89957"/>
    <lineage>
        <taxon>Eukaryota</taxon>
        <taxon>Sar</taxon>
        <taxon>Alveolata</taxon>
        <taxon>Dinophyceae</taxon>
        <taxon>Suessiales</taxon>
        <taxon>Suessiaceae</taxon>
        <taxon>Polarella</taxon>
    </lineage>
</organism>
<dbReference type="GO" id="GO:0006446">
    <property type="term" value="P:regulation of translational initiation"/>
    <property type="evidence" value="ECO:0007669"/>
    <property type="project" value="TreeGrafter"/>
</dbReference>
<dbReference type="PANTHER" id="PTHR16301:SF25">
    <property type="entry name" value="PROTEIN IMPACT"/>
    <property type="match status" value="1"/>
</dbReference>
<dbReference type="GO" id="GO:0140469">
    <property type="term" value="P:GCN2-mediated signaling"/>
    <property type="evidence" value="ECO:0007669"/>
    <property type="project" value="TreeGrafter"/>
</dbReference>
<dbReference type="InterPro" id="IPR001498">
    <property type="entry name" value="Impact_N"/>
</dbReference>
<dbReference type="InterPro" id="IPR023582">
    <property type="entry name" value="Impact"/>
</dbReference>
<evidence type="ECO:0000256" key="2">
    <source>
        <dbReference type="SAM" id="MobiDB-lite"/>
    </source>
</evidence>
<reference evidence="4" key="1">
    <citation type="submission" date="2021-02" db="EMBL/GenBank/DDBJ databases">
        <authorList>
            <person name="Dougan E. K."/>
            <person name="Rhodes N."/>
            <person name="Thang M."/>
            <person name="Chan C."/>
        </authorList>
    </citation>
    <scope>NUCLEOTIDE SEQUENCE</scope>
</reference>
<sequence length="439" mass="47493">MARQKQVDECLSRCLAGQPPVENHKLTANLVGSQITLHHYHHKLLVYDMQSRRVLHSWHEKPTDQRILNAALAYLELQPPRGPPLSRGSEAKADRSRGPSGNGNNNNNNNNNNGTGRSRAEESRGVASPSERLSLGRLGECRLACGHRIEDRASVFLAHLAFPIRTEAEARAAIAQIKVRSSVASATHNIFAYRLSGAGSVVSGCDDDGEDGAGAKLLSMLIAEKALCVAAVVSRWYGGVHLGPARFQHIRESARTLLQLCGHRPNVPMLEQRSEWGLGHQLNPGQAQPVDDAAARREAMAAAAERRALASAHWGCAKPAVAAAARTSLPRQNDSQVGKRPVDASVSNEAKEDQHKELVLKRQRVLEVPPTQAPPLLNLNFNSQAVEVAVASKSLHKPCLQEAVAFVAVSPAARGIWSRRLQPGNSQLPVDLEDNMDAA</sequence>
<dbReference type="PANTHER" id="PTHR16301">
    <property type="entry name" value="IMPACT-RELATED"/>
    <property type="match status" value="1"/>
</dbReference>
<dbReference type="Proteomes" id="UP000654075">
    <property type="component" value="Unassembled WGS sequence"/>
</dbReference>
<protein>
    <recommendedName>
        <fullName evidence="3">Impact N-terminal domain-containing protein</fullName>
    </recommendedName>
</protein>
<dbReference type="InterPro" id="IPR036956">
    <property type="entry name" value="Impact_N_sf"/>
</dbReference>
<dbReference type="Gene3D" id="3.30.230.30">
    <property type="entry name" value="Impact, N-terminal domain"/>
    <property type="match status" value="1"/>
</dbReference>
<evidence type="ECO:0000313" key="4">
    <source>
        <dbReference type="EMBL" id="CAE8635780.1"/>
    </source>
</evidence>
<dbReference type="AlphaFoldDB" id="A0A813HDV0"/>
<feature type="domain" description="Impact N-terminal" evidence="3">
    <location>
        <begin position="152"/>
        <end position="257"/>
    </location>
</feature>
<accession>A0A813HDV0</accession>
<proteinExistence type="inferred from homology"/>
<dbReference type="EMBL" id="CAJNNV010031347">
    <property type="protein sequence ID" value="CAE8635780.1"/>
    <property type="molecule type" value="Genomic_DNA"/>
</dbReference>
<dbReference type="InterPro" id="IPR020568">
    <property type="entry name" value="Ribosomal_Su5_D2-typ_SF"/>
</dbReference>
<keyword evidence="5" id="KW-1185">Reference proteome</keyword>
<evidence type="ECO:0000313" key="5">
    <source>
        <dbReference type="Proteomes" id="UP000654075"/>
    </source>
</evidence>
<dbReference type="OrthoDB" id="69641at2759"/>